<proteinExistence type="predicted"/>
<dbReference type="PANTHER" id="PTHR43184">
    <property type="entry name" value="MAJOR FACILITATOR SUPERFAMILY TRANSPORTER 16, ISOFORM B"/>
    <property type="match status" value="1"/>
</dbReference>
<evidence type="ECO:0000256" key="1">
    <source>
        <dbReference type="ARBA" id="ARBA00004141"/>
    </source>
</evidence>
<feature type="region of interest" description="Disordered" evidence="5">
    <location>
        <begin position="434"/>
        <end position="455"/>
    </location>
</feature>
<feature type="region of interest" description="Disordered" evidence="5">
    <location>
        <begin position="200"/>
        <end position="230"/>
    </location>
</feature>
<feature type="transmembrane region" description="Helical" evidence="6">
    <location>
        <begin position="305"/>
        <end position="329"/>
    </location>
</feature>
<evidence type="ECO:0000313" key="8">
    <source>
        <dbReference type="Proteomes" id="UP000700334"/>
    </source>
</evidence>
<name>A0A8J6ACM0_GALPY</name>
<feature type="region of interest" description="Disordered" evidence="5">
    <location>
        <begin position="535"/>
        <end position="555"/>
    </location>
</feature>
<organism evidence="7 8">
    <name type="scientific">Galemys pyrenaicus</name>
    <name type="common">Iberian desman</name>
    <name type="synonym">Pyrenean desman</name>
    <dbReference type="NCBI Taxonomy" id="202257"/>
    <lineage>
        <taxon>Eukaryota</taxon>
        <taxon>Metazoa</taxon>
        <taxon>Chordata</taxon>
        <taxon>Craniata</taxon>
        <taxon>Vertebrata</taxon>
        <taxon>Euteleostomi</taxon>
        <taxon>Mammalia</taxon>
        <taxon>Eutheria</taxon>
        <taxon>Laurasiatheria</taxon>
        <taxon>Eulipotyphla</taxon>
        <taxon>Talpidae</taxon>
        <taxon>Galemys</taxon>
    </lineage>
</organism>
<protein>
    <submittedName>
        <fullName evidence="7">Glucose-6-phosphate exchanger SLC37A1</fullName>
    </submittedName>
</protein>
<dbReference type="GO" id="GO:0005789">
    <property type="term" value="C:endoplasmic reticulum membrane"/>
    <property type="evidence" value="ECO:0007669"/>
    <property type="project" value="TreeGrafter"/>
</dbReference>
<dbReference type="Gene3D" id="1.20.1250.20">
    <property type="entry name" value="MFS general substrate transporter like domains"/>
    <property type="match status" value="1"/>
</dbReference>
<keyword evidence="8" id="KW-1185">Reference proteome</keyword>
<evidence type="ECO:0000256" key="3">
    <source>
        <dbReference type="ARBA" id="ARBA00022989"/>
    </source>
</evidence>
<comment type="subcellular location">
    <subcellularLocation>
        <location evidence="1">Membrane</location>
        <topology evidence="1">Multi-pass membrane protein</topology>
    </subcellularLocation>
</comment>
<keyword evidence="4 6" id="KW-0472">Membrane</keyword>
<dbReference type="EMBL" id="JAGFMF010011629">
    <property type="protein sequence ID" value="KAG8518583.1"/>
    <property type="molecule type" value="Genomic_DNA"/>
</dbReference>
<dbReference type="Proteomes" id="UP000700334">
    <property type="component" value="Unassembled WGS sequence"/>
</dbReference>
<keyword evidence="3 6" id="KW-1133">Transmembrane helix</keyword>
<sequence>MAHLPPGIHFLAAFSRDQWYRAFTFALTFLLYASFHLSRKPISIVKGELHRDCAAPEDGAVQANSPSQRARDGSRFPLPDNQTGCGWAPFDQDNYQQLLGALDYAFLCAYAVGMYLRCVCPAGGRGPGEPGRHAGCSPPRSPVGRAAAVGRPRHAAAGRRRRAEGPAVGGSLAWVRTPRRVQPVAVGPALPLGLPTLLLTKERDTRPREARGRHPGRAAPGPRTSPHGTLRLPRAGCVTRLWPVPLSARPCGLSTAACGEHRAVVVGGRGPARPPGLRPGPTLTPDCREALAARRRGIIGERLPIRLYLTFGMLASGAFTALFGLGYFYDVHSLGFYVVAQPGPGCEIARQLAVIALADSALHSEHGRFGHKAHGPCTARGEQRIANGLVQTTGWPSVVTCLGNWFGKGRVGQQPQPCLASWCQEKCSIRAPPTSLPQSTAGAGPAPGPLASCTHQMPQQAGQSAARTARTGRGLIMGVWNSHTSVGNILGSLIAGYWVSTCWGLSFVVPGAIVAAMGVVCFLFLIERGSSCGPARGWQPPHPGSSRSEAAPSRRHVSGLRGGRHWLHLLPAGPWPACWRWEEEELGGARNPRERSPVWSGAAPAGASVRWRHCPAEGNQKGAFKVEIQQEKHPEAGRWERPTTAAGMALALPPPQSRAHRDRSGGNLGLLAAEGCARTGTCPPRGRRPQLARRAALPGRGRLSVLPRLWGGLRRVHRIT</sequence>
<evidence type="ECO:0000256" key="4">
    <source>
        <dbReference type="ARBA" id="ARBA00023136"/>
    </source>
</evidence>
<dbReference type="PANTHER" id="PTHR43184:SF11">
    <property type="entry name" value="GLUCOSE-6-PHOSPHATE EXCHANGER SLC37A1"/>
    <property type="match status" value="1"/>
</dbReference>
<keyword evidence="2 6" id="KW-0812">Transmembrane</keyword>
<dbReference type="OrthoDB" id="3639251at2759"/>
<accession>A0A8J6ACM0</accession>
<dbReference type="GO" id="GO:0061513">
    <property type="term" value="F:glucose 6-phosphate:phosphate antiporter activity"/>
    <property type="evidence" value="ECO:0007669"/>
    <property type="project" value="TreeGrafter"/>
</dbReference>
<feature type="region of interest" description="Disordered" evidence="5">
    <location>
        <begin position="127"/>
        <end position="146"/>
    </location>
</feature>
<dbReference type="GO" id="GO:0035435">
    <property type="term" value="P:phosphate ion transmembrane transport"/>
    <property type="evidence" value="ECO:0007669"/>
    <property type="project" value="TreeGrafter"/>
</dbReference>
<dbReference type="InterPro" id="IPR036259">
    <property type="entry name" value="MFS_trans_sf"/>
</dbReference>
<reference evidence="7" key="1">
    <citation type="journal article" date="2021" name="Evol. Appl.">
        <title>The genome of the Pyrenean desman and the effects of bottlenecks and inbreeding on the genomic landscape of an endangered species.</title>
        <authorList>
            <person name="Escoda L."/>
            <person name="Castresana J."/>
        </authorList>
    </citation>
    <scope>NUCLEOTIDE SEQUENCE</scope>
    <source>
        <strain evidence="7">IBE-C5619</strain>
    </source>
</reference>
<evidence type="ECO:0000256" key="2">
    <source>
        <dbReference type="ARBA" id="ARBA00022692"/>
    </source>
</evidence>
<feature type="compositionally biased region" description="Basic and acidic residues" evidence="5">
    <location>
        <begin position="200"/>
        <end position="212"/>
    </location>
</feature>
<dbReference type="SUPFAM" id="SSF103473">
    <property type="entry name" value="MFS general substrate transporter"/>
    <property type="match status" value="1"/>
</dbReference>
<feature type="transmembrane region" description="Helical" evidence="6">
    <location>
        <begin position="503"/>
        <end position="526"/>
    </location>
</feature>
<evidence type="ECO:0000313" key="7">
    <source>
        <dbReference type="EMBL" id="KAG8518583.1"/>
    </source>
</evidence>
<evidence type="ECO:0000256" key="6">
    <source>
        <dbReference type="SAM" id="Phobius"/>
    </source>
</evidence>
<comment type="caution">
    <text evidence="7">The sequence shown here is derived from an EMBL/GenBank/DDBJ whole genome shotgun (WGS) entry which is preliminary data.</text>
</comment>
<dbReference type="AlphaFoldDB" id="A0A8J6ACM0"/>
<gene>
    <name evidence="7" type="ORF">J0S82_004513</name>
</gene>
<evidence type="ECO:0000256" key="5">
    <source>
        <dbReference type="SAM" id="MobiDB-lite"/>
    </source>
</evidence>